<dbReference type="AlphaFoldDB" id="A0A915IVC7"/>
<protein>
    <submittedName>
        <fullName evidence="8">Uncharacterized protein</fullName>
    </submittedName>
</protein>
<feature type="signal peptide" evidence="6">
    <location>
        <begin position="1"/>
        <end position="19"/>
    </location>
</feature>
<evidence type="ECO:0000256" key="2">
    <source>
        <dbReference type="ARBA" id="ARBA00005679"/>
    </source>
</evidence>
<keyword evidence="5" id="KW-0325">Glycoprotein</keyword>
<dbReference type="OMA" id="SHKEVCF"/>
<evidence type="ECO:0000256" key="3">
    <source>
        <dbReference type="ARBA" id="ARBA00022525"/>
    </source>
</evidence>
<organism evidence="7 8">
    <name type="scientific">Romanomermis culicivorax</name>
    <name type="common">Nematode worm</name>
    <dbReference type="NCBI Taxonomy" id="13658"/>
    <lineage>
        <taxon>Eukaryota</taxon>
        <taxon>Metazoa</taxon>
        <taxon>Ecdysozoa</taxon>
        <taxon>Nematoda</taxon>
        <taxon>Enoplea</taxon>
        <taxon>Dorylaimia</taxon>
        <taxon>Mermithida</taxon>
        <taxon>Mermithoidea</taxon>
        <taxon>Mermithidae</taxon>
        <taxon>Romanomermis</taxon>
    </lineage>
</organism>
<keyword evidence="3" id="KW-0964">Secreted</keyword>
<accession>A0A915IVC7</accession>
<dbReference type="InterPro" id="IPR004911">
    <property type="entry name" value="Interferon-induced_GILT"/>
</dbReference>
<dbReference type="PANTHER" id="PTHR13234:SF8">
    <property type="entry name" value="GAMMA-INTERFERON-INDUCIBLE LYSOSOMAL THIOL REDUCTASE"/>
    <property type="match status" value="1"/>
</dbReference>
<dbReference type="GO" id="GO:0005576">
    <property type="term" value="C:extracellular region"/>
    <property type="evidence" value="ECO:0007669"/>
    <property type="project" value="UniProtKB-SubCell"/>
</dbReference>
<evidence type="ECO:0000256" key="5">
    <source>
        <dbReference type="ARBA" id="ARBA00023180"/>
    </source>
</evidence>
<name>A0A915IVC7_ROMCU</name>
<evidence type="ECO:0000256" key="4">
    <source>
        <dbReference type="ARBA" id="ARBA00022729"/>
    </source>
</evidence>
<proteinExistence type="inferred from homology"/>
<comment type="similarity">
    <text evidence="2">Belongs to the GILT family.</text>
</comment>
<comment type="subcellular location">
    <subcellularLocation>
        <location evidence="1">Secreted</location>
    </subcellularLocation>
</comment>
<reference evidence="8" key="1">
    <citation type="submission" date="2022-11" db="UniProtKB">
        <authorList>
            <consortium name="WormBaseParasite"/>
        </authorList>
    </citation>
    <scope>IDENTIFICATION</scope>
</reference>
<evidence type="ECO:0000313" key="7">
    <source>
        <dbReference type="Proteomes" id="UP000887565"/>
    </source>
</evidence>
<feature type="chain" id="PRO_5036989188" evidence="6">
    <location>
        <begin position="20"/>
        <end position="228"/>
    </location>
</feature>
<evidence type="ECO:0000256" key="6">
    <source>
        <dbReference type="SAM" id="SignalP"/>
    </source>
</evidence>
<evidence type="ECO:0000313" key="8">
    <source>
        <dbReference type="WBParaSite" id="nRc.2.0.1.t18154-RA"/>
    </source>
</evidence>
<evidence type="ECO:0000256" key="1">
    <source>
        <dbReference type="ARBA" id="ARBA00004613"/>
    </source>
</evidence>
<keyword evidence="7" id="KW-1185">Reference proteome</keyword>
<dbReference type="Proteomes" id="UP000887565">
    <property type="component" value="Unplaced"/>
</dbReference>
<dbReference type="WBParaSite" id="nRc.2.0.1.t18154-RA">
    <property type="protein sequence ID" value="nRc.2.0.1.t18154-RA"/>
    <property type="gene ID" value="nRc.2.0.1.g18154"/>
</dbReference>
<dbReference type="GO" id="GO:0016671">
    <property type="term" value="F:oxidoreductase activity, acting on a sulfur group of donors, disulfide as acceptor"/>
    <property type="evidence" value="ECO:0007669"/>
    <property type="project" value="InterPro"/>
</dbReference>
<dbReference type="PANTHER" id="PTHR13234">
    <property type="entry name" value="GAMMA-INTERFERON INDUCIBLE LYSOSOMAL THIOL REDUCTASE GILT"/>
    <property type="match status" value="1"/>
</dbReference>
<dbReference type="Pfam" id="PF03227">
    <property type="entry name" value="GILT"/>
    <property type="match status" value="1"/>
</dbReference>
<sequence length="228" mass="26751">FLLSIFGLFCCDIPPSAWCQNDQIDEKCNITQHCRKYKSEMSGRKFQIQLLYETLCPDCQNFIKRELKREYWKIAREFVEFEFLPYGNAKQLSTSNDIQCQHGALECSLNKLHSCAIKYLANDNRWYFPDQKWYPFIYCMEEQLSRHVDPERAIQGCFNASRIKSLEQKSINACRNGTEGDQLQLEAGRRTNNIGPEKHTFVPWLTINGVSLKNFQLYQDGSPRILDH</sequence>
<keyword evidence="4 6" id="KW-0732">Signal</keyword>